<name>A0A1D2MVH9_ORCCI</name>
<keyword evidence="3" id="KW-1185">Reference proteome</keyword>
<proteinExistence type="predicted"/>
<dbReference type="EMBL" id="LJIJ01000475">
    <property type="protein sequence ID" value="ODM97073.1"/>
    <property type="molecule type" value="Genomic_DNA"/>
</dbReference>
<organism evidence="2 3">
    <name type="scientific">Orchesella cincta</name>
    <name type="common">Springtail</name>
    <name type="synonym">Podura cincta</name>
    <dbReference type="NCBI Taxonomy" id="48709"/>
    <lineage>
        <taxon>Eukaryota</taxon>
        <taxon>Metazoa</taxon>
        <taxon>Ecdysozoa</taxon>
        <taxon>Arthropoda</taxon>
        <taxon>Hexapoda</taxon>
        <taxon>Collembola</taxon>
        <taxon>Entomobryomorpha</taxon>
        <taxon>Entomobryoidea</taxon>
        <taxon>Orchesellidae</taxon>
        <taxon>Orchesellinae</taxon>
        <taxon>Orchesella</taxon>
    </lineage>
</organism>
<feature type="signal peptide" evidence="1">
    <location>
        <begin position="1"/>
        <end position="19"/>
    </location>
</feature>
<accession>A0A1D2MVH9</accession>
<evidence type="ECO:0000256" key="1">
    <source>
        <dbReference type="SAM" id="SignalP"/>
    </source>
</evidence>
<comment type="caution">
    <text evidence="2">The sequence shown here is derived from an EMBL/GenBank/DDBJ whole genome shotgun (WGS) entry which is preliminary data.</text>
</comment>
<reference evidence="2 3" key="1">
    <citation type="journal article" date="2016" name="Genome Biol. Evol.">
        <title>Gene Family Evolution Reflects Adaptation to Soil Environmental Stressors in the Genome of the Collembolan Orchesella cincta.</title>
        <authorList>
            <person name="Faddeeva-Vakhrusheva A."/>
            <person name="Derks M.F."/>
            <person name="Anvar S.Y."/>
            <person name="Agamennone V."/>
            <person name="Suring W."/>
            <person name="Smit S."/>
            <person name="van Straalen N.M."/>
            <person name="Roelofs D."/>
        </authorList>
    </citation>
    <scope>NUCLEOTIDE SEQUENCE [LARGE SCALE GENOMIC DNA]</scope>
    <source>
        <tissue evidence="2">Mixed pool</tissue>
    </source>
</reference>
<feature type="chain" id="PRO_5008904606" evidence="1">
    <location>
        <begin position="20"/>
        <end position="306"/>
    </location>
</feature>
<dbReference type="Proteomes" id="UP000094527">
    <property type="component" value="Unassembled WGS sequence"/>
</dbReference>
<dbReference type="AlphaFoldDB" id="A0A1D2MVH9"/>
<evidence type="ECO:0000313" key="3">
    <source>
        <dbReference type="Proteomes" id="UP000094527"/>
    </source>
</evidence>
<sequence length="306" mass="34865">MKLAGIVLVIGCACVCAVAQRQPKITELGSLSIPQKLVVLAASNLDADPRRQIKWTDLFSEDDKPDVDVVFTDIRSLLTLSRTIPEEAGILPEVDWYFSWGGCWFGWCFDQTMILTSNDTIITGQKDVTSVNEVTPTSFKNTFHSPAFAWHSPNCLFNLTNHLENITDLYRDFYFTITNLTLVSSLNYEYVPDLGIQVSNLSVEFGYGHMVTNIEDVTKIRGDGSVEIRDPIKNDLTFYFDKWEDYKTEFIPSFEFRINCLLSGSRNDPARCDPEEEDEYISREYYKMNLIHLIETIGLGALDRNS</sequence>
<protein>
    <submittedName>
        <fullName evidence="2">Uncharacterized protein</fullName>
    </submittedName>
</protein>
<gene>
    <name evidence="2" type="ORF">Ocin01_09614</name>
</gene>
<evidence type="ECO:0000313" key="2">
    <source>
        <dbReference type="EMBL" id="ODM97073.1"/>
    </source>
</evidence>
<keyword evidence="1" id="KW-0732">Signal</keyword>